<evidence type="ECO:0000313" key="2">
    <source>
        <dbReference type="EMBL" id="VYS91291.1"/>
    </source>
</evidence>
<dbReference type="AlphaFoldDB" id="A0A6N2SGD4"/>
<keyword evidence="1" id="KW-0175">Coiled coil</keyword>
<dbReference type="RefSeq" id="WP_156353432.1">
    <property type="nucleotide sequence ID" value="NZ_CACRST010000010.1"/>
</dbReference>
<proteinExistence type="predicted"/>
<dbReference type="EMBL" id="CACRST010000010">
    <property type="protein sequence ID" value="VYS91291.1"/>
    <property type="molecule type" value="Genomic_DNA"/>
</dbReference>
<gene>
    <name evidence="2" type="ORF">BGLFYP119_01082</name>
</gene>
<feature type="coiled-coil region" evidence="1">
    <location>
        <begin position="34"/>
        <end position="68"/>
    </location>
</feature>
<sequence length="205" mass="23346">MKKGIWIAISVCLVCSLGLNAYSIYSIRDMDIKYQKKIKELDDMKSLLEDYKGQLREKELQLEEADKTGKTEELKPNTQGQKNNYIFEGFEVVYSAFSTQEQIDMVKEAVTEALKTSEYKSIQRVSLSAYTRYDQDKFLEYTYARLDDKAVMEIAYSIRYGTATVSISDISQKDLTEMEKYGTTVTEPGEETVVAPTGGGKYEGK</sequence>
<organism evidence="2">
    <name type="scientific">Blautia glucerasea</name>
    <dbReference type="NCBI Taxonomy" id="536633"/>
    <lineage>
        <taxon>Bacteria</taxon>
        <taxon>Bacillati</taxon>
        <taxon>Bacillota</taxon>
        <taxon>Clostridia</taxon>
        <taxon>Lachnospirales</taxon>
        <taxon>Lachnospiraceae</taxon>
        <taxon>Blautia</taxon>
    </lineage>
</organism>
<evidence type="ECO:0000256" key="1">
    <source>
        <dbReference type="SAM" id="Coils"/>
    </source>
</evidence>
<protein>
    <submittedName>
        <fullName evidence="2">Uncharacterized protein</fullName>
    </submittedName>
</protein>
<reference evidence="2" key="1">
    <citation type="submission" date="2019-11" db="EMBL/GenBank/DDBJ databases">
        <authorList>
            <person name="Feng L."/>
        </authorList>
    </citation>
    <scope>NUCLEOTIDE SEQUENCE</scope>
    <source>
        <strain evidence="2">BgluceraseaLFYP119</strain>
    </source>
</reference>
<name>A0A6N2SGD4_9FIRM</name>
<accession>A0A6N2SGD4</accession>